<proteinExistence type="predicted"/>
<evidence type="ECO:0000313" key="1">
    <source>
        <dbReference type="EMBL" id="KAK9198746.1"/>
    </source>
</evidence>
<organism evidence="1 2">
    <name type="scientific">Citrus x changshan-huyou</name>
    <dbReference type="NCBI Taxonomy" id="2935761"/>
    <lineage>
        <taxon>Eukaryota</taxon>
        <taxon>Viridiplantae</taxon>
        <taxon>Streptophyta</taxon>
        <taxon>Embryophyta</taxon>
        <taxon>Tracheophyta</taxon>
        <taxon>Spermatophyta</taxon>
        <taxon>Magnoliopsida</taxon>
        <taxon>eudicotyledons</taxon>
        <taxon>Gunneridae</taxon>
        <taxon>Pentapetalae</taxon>
        <taxon>rosids</taxon>
        <taxon>malvids</taxon>
        <taxon>Sapindales</taxon>
        <taxon>Rutaceae</taxon>
        <taxon>Aurantioideae</taxon>
        <taxon>Citrus</taxon>
    </lineage>
</organism>
<dbReference type="AlphaFoldDB" id="A0AAP0M909"/>
<comment type="caution">
    <text evidence="1">The sequence shown here is derived from an EMBL/GenBank/DDBJ whole genome shotgun (WGS) entry which is preliminary data.</text>
</comment>
<dbReference type="EMBL" id="JBCGBO010000005">
    <property type="protein sequence ID" value="KAK9198746.1"/>
    <property type="molecule type" value="Genomic_DNA"/>
</dbReference>
<dbReference type="Proteomes" id="UP001428341">
    <property type="component" value="Unassembled WGS sequence"/>
</dbReference>
<gene>
    <name evidence="1" type="ORF">WN944_013932</name>
</gene>
<reference evidence="1 2" key="1">
    <citation type="submission" date="2024-05" db="EMBL/GenBank/DDBJ databases">
        <title>Haplotype-resolved chromosome-level genome assembly of Huyou (Citrus changshanensis).</title>
        <authorList>
            <person name="Miao C."/>
            <person name="Chen W."/>
            <person name="Wu Y."/>
            <person name="Wang L."/>
            <person name="Zhao S."/>
            <person name="Grierson D."/>
            <person name="Xu C."/>
            <person name="Chen K."/>
        </authorList>
    </citation>
    <scope>NUCLEOTIDE SEQUENCE [LARGE SCALE GENOMIC DNA]</scope>
    <source>
        <strain evidence="1">01-14</strain>
        <tissue evidence="1">Leaf</tissue>
    </source>
</reference>
<protein>
    <submittedName>
        <fullName evidence="1">Uncharacterized protein</fullName>
    </submittedName>
</protein>
<name>A0AAP0M909_9ROSI</name>
<sequence>MALSMAPSSIKYEFESVLNDITPENPPINPSPNNPCLIIQLRYTHRWLLRFQSEDDDDDDDEEFIENITPEFSFFLCISLDRLNEGGYISHVLQRDCGVHLQPCECDHLKAQISAFAPSLLLAKSDVKHQVSHMVILLQVTKVECIHDEEFAEKRMVSQRQQEWRIQGKRESLMKTLVEEEFDQPVEPVVDATNSNVLLQSLEENYQQSQTQQDPHDLELSDHHQNMQDSPLQLSVEEYRSTVHTPFISEENQDMAVNTQRLQTLQWRQKKTTYDFELVLYDITPHEKPPTDPSCSTSNLCVMIQLRRPHRWQVKFQSEEVDEREEISFDIIFPDEFYASFSTPLDRILSDDDDEEHCISDLLQRYCGAHLESCECDYLQSRISYFCHFIVTA</sequence>
<accession>A0AAP0M909</accession>
<keyword evidence="2" id="KW-1185">Reference proteome</keyword>
<evidence type="ECO:0000313" key="2">
    <source>
        <dbReference type="Proteomes" id="UP001428341"/>
    </source>
</evidence>